<protein>
    <recommendedName>
        <fullName evidence="2">DUF4015 domain-containing protein</fullName>
    </recommendedName>
</protein>
<keyword evidence="1" id="KW-0812">Transmembrane</keyword>
<keyword evidence="1" id="KW-0472">Membrane</keyword>
<evidence type="ECO:0000259" key="2">
    <source>
        <dbReference type="Pfam" id="PF13200"/>
    </source>
</evidence>
<dbReference type="Pfam" id="PF13200">
    <property type="entry name" value="DUF4015"/>
    <property type="match status" value="1"/>
</dbReference>
<comment type="caution">
    <text evidence="3">The sequence shown here is derived from an EMBL/GenBank/DDBJ whole genome shotgun (WGS) entry which is preliminary data.</text>
</comment>
<proteinExistence type="predicted"/>
<accession>A0A644UGF2</accession>
<evidence type="ECO:0000256" key="1">
    <source>
        <dbReference type="SAM" id="Phobius"/>
    </source>
</evidence>
<dbReference type="SUPFAM" id="SSF51445">
    <property type="entry name" value="(Trans)glycosidases"/>
    <property type="match status" value="1"/>
</dbReference>
<feature type="domain" description="DUF4015" evidence="2">
    <location>
        <begin position="428"/>
        <end position="518"/>
    </location>
</feature>
<reference evidence="3" key="1">
    <citation type="submission" date="2019-08" db="EMBL/GenBank/DDBJ databases">
        <authorList>
            <person name="Kucharzyk K."/>
            <person name="Murdoch R.W."/>
            <person name="Higgins S."/>
            <person name="Loffler F."/>
        </authorList>
    </citation>
    <scope>NUCLEOTIDE SEQUENCE</scope>
</reference>
<dbReference type="InterPro" id="IPR025275">
    <property type="entry name" value="DUF4015"/>
</dbReference>
<organism evidence="3">
    <name type="scientific">bioreactor metagenome</name>
    <dbReference type="NCBI Taxonomy" id="1076179"/>
    <lineage>
        <taxon>unclassified sequences</taxon>
        <taxon>metagenomes</taxon>
        <taxon>ecological metagenomes</taxon>
    </lineage>
</organism>
<evidence type="ECO:0000313" key="3">
    <source>
        <dbReference type="EMBL" id="MPL78068.1"/>
    </source>
</evidence>
<sequence>MKFNSDNDNNYKNVDINTHDFSSKSISINDNNIKNTNIKDNNIKDTNIKDNNIKDTNIKDKIFKLANIDNNLNRFVLILFLTLTLFLSFSVVASLENQNNFNFLQENPIYKSNSSADGSNIIIPANNADHSKGVIKAHAASKVSTTSKAKLSSIGSSKTVSQKGVISSSKNLKKYVLKNKRLPSYVTVEGYRYSVPEFTYLMTKTIEYQKKNSNSRVTVNYNIKNPTKPSGTNIKANIYQSNYYKYGLKTTKYIDKYNKVPNYISRTKNSKIQYQTVVYMFASVLNYDYYKNKLPKYVTLKISSSNKINKYIPKYTRTSKTKSVPNTNSIWVQSKDFYNVNFDKLAESGIGNVFLHEATISQYGKSNVINWAKNAAKKGIKTHLWIQCFYANGKWINPIDTSKKTYNQAQFNKILSKIKTYSRMDYIGGIHLDYLRYPGTAYKYSYSNGVTGEKAITKFVSQAKSYVNKYNPNILLSAAVMPETSSDAYYYGQNIPKIGKYLDIITPMIYKGNYGMSNSWITSTTKWFVKNSGGARIWSGLQTYKSDNNPVSLSTGELYKDSSASIKGGADGLALFRWGLTKFFNFLSLY</sequence>
<keyword evidence="1" id="KW-1133">Transmembrane helix</keyword>
<name>A0A644UGF2_9ZZZZ</name>
<feature type="transmembrane region" description="Helical" evidence="1">
    <location>
        <begin position="75"/>
        <end position="95"/>
    </location>
</feature>
<dbReference type="EMBL" id="VSSQ01000113">
    <property type="protein sequence ID" value="MPL78068.1"/>
    <property type="molecule type" value="Genomic_DNA"/>
</dbReference>
<dbReference type="InterPro" id="IPR017853">
    <property type="entry name" value="GH"/>
</dbReference>
<dbReference type="Gene3D" id="3.20.20.80">
    <property type="entry name" value="Glycosidases"/>
    <property type="match status" value="1"/>
</dbReference>
<gene>
    <name evidence="3" type="ORF">SDC9_23929</name>
</gene>
<dbReference type="AlphaFoldDB" id="A0A644UGF2"/>